<reference evidence="2" key="1">
    <citation type="journal article" date="2014" name="Front. Microbiol.">
        <title>High frequency of phylogenetically diverse reductive dehalogenase-homologous genes in deep subseafloor sedimentary metagenomes.</title>
        <authorList>
            <person name="Kawai M."/>
            <person name="Futagami T."/>
            <person name="Toyoda A."/>
            <person name="Takaki Y."/>
            <person name="Nishi S."/>
            <person name="Hori S."/>
            <person name="Arai W."/>
            <person name="Tsubouchi T."/>
            <person name="Morono Y."/>
            <person name="Uchiyama I."/>
            <person name="Ito T."/>
            <person name="Fujiyama A."/>
            <person name="Inagaki F."/>
            <person name="Takami H."/>
        </authorList>
    </citation>
    <scope>NUCLEOTIDE SEQUENCE</scope>
    <source>
        <strain evidence="2">Expedition CK06-06</strain>
    </source>
</reference>
<feature type="non-terminal residue" evidence="2">
    <location>
        <position position="248"/>
    </location>
</feature>
<dbReference type="InterPro" id="IPR011050">
    <property type="entry name" value="Pectin_lyase_fold/virulence"/>
</dbReference>
<proteinExistence type="predicted"/>
<dbReference type="SMART" id="SM00710">
    <property type="entry name" value="PbH1"/>
    <property type="match status" value="6"/>
</dbReference>
<sequence>YLNGEVNRTLDGSYTFGFLGLVFCNNVTVKDNSAAEGLVVGYSTDVTLYNMSMRDLSTGFYIYASDHIKIEKCTAYDTYYGFHLKYTDRSEITDCTVEYSGKVSYESQSFLIERSPYVNLTNCTSYTGGAGFYFKYDCDHANVVDCLAYNGTSYGFATYSSPWCTFVNCHSHHNQHGVYIRSTDSTIIGFVTHDNQFNGIASEGAGTEWINCTTYNNGDEGITILRTTGVNITNCTSYGNKDEGVKVY</sequence>
<organism evidence="2">
    <name type="scientific">marine sediment metagenome</name>
    <dbReference type="NCBI Taxonomy" id="412755"/>
    <lineage>
        <taxon>unclassified sequences</taxon>
        <taxon>metagenomes</taxon>
        <taxon>ecological metagenomes</taxon>
    </lineage>
</organism>
<dbReference type="Gene3D" id="2.160.20.10">
    <property type="entry name" value="Single-stranded right-handed beta-helix, Pectin lyase-like"/>
    <property type="match status" value="2"/>
</dbReference>
<feature type="non-terminal residue" evidence="2">
    <location>
        <position position="1"/>
    </location>
</feature>
<dbReference type="AlphaFoldDB" id="X1K4Y8"/>
<dbReference type="InterPro" id="IPR039448">
    <property type="entry name" value="Beta_helix"/>
</dbReference>
<dbReference type="NCBIfam" id="TIGR03804">
    <property type="entry name" value="para_beta_helix"/>
    <property type="match status" value="1"/>
</dbReference>
<evidence type="ECO:0000313" key="2">
    <source>
        <dbReference type="EMBL" id="GAH88705.1"/>
    </source>
</evidence>
<accession>X1K4Y8</accession>
<comment type="caution">
    <text evidence="2">The sequence shown here is derived from an EMBL/GenBank/DDBJ whole genome shotgun (WGS) entry which is preliminary data.</text>
</comment>
<dbReference type="InterPro" id="IPR022441">
    <property type="entry name" value="Para_beta_helix_rpt-2"/>
</dbReference>
<name>X1K4Y8_9ZZZZ</name>
<dbReference type="EMBL" id="BARU01037541">
    <property type="protein sequence ID" value="GAH88705.1"/>
    <property type="molecule type" value="Genomic_DNA"/>
</dbReference>
<feature type="domain" description="Right handed beta helix" evidence="1">
    <location>
        <begin position="37"/>
        <end position="186"/>
    </location>
</feature>
<dbReference type="InterPro" id="IPR012334">
    <property type="entry name" value="Pectin_lyas_fold"/>
</dbReference>
<evidence type="ECO:0000259" key="1">
    <source>
        <dbReference type="Pfam" id="PF13229"/>
    </source>
</evidence>
<dbReference type="InterPro" id="IPR006626">
    <property type="entry name" value="PbH1"/>
</dbReference>
<gene>
    <name evidence="2" type="ORF">S03H2_58478</name>
</gene>
<dbReference type="SUPFAM" id="SSF51126">
    <property type="entry name" value="Pectin lyase-like"/>
    <property type="match status" value="2"/>
</dbReference>
<protein>
    <recommendedName>
        <fullName evidence="1">Right handed beta helix domain-containing protein</fullName>
    </recommendedName>
</protein>
<dbReference type="Pfam" id="PF13229">
    <property type="entry name" value="Beta_helix"/>
    <property type="match status" value="1"/>
</dbReference>